<evidence type="ECO:0000313" key="2">
    <source>
        <dbReference type="EMBL" id="MWA04724.1"/>
    </source>
</evidence>
<organism evidence="2 3">
    <name type="scientific">Actinomadura physcomitrii</name>
    <dbReference type="NCBI Taxonomy" id="2650748"/>
    <lineage>
        <taxon>Bacteria</taxon>
        <taxon>Bacillati</taxon>
        <taxon>Actinomycetota</taxon>
        <taxon>Actinomycetes</taxon>
        <taxon>Streptosporangiales</taxon>
        <taxon>Thermomonosporaceae</taxon>
        <taxon>Actinomadura</taxon>
    </lineage>
</organism>
<dbReference type="EMBL" id="WBMS02000030">
    <property type="protein sequence ID" value="MWA04724.1"/>
    <property type="molecule type" value="Genomic_DNA"/>
</dbReference>
<accession>A0A6I4MKL0</accession>
<dbReference type="InterPro" id="IPR007278">
    <property type="entry name" value="DUF397"/>
</dbReference>
<dbReference type="Proteomes" id="UP000462055">
    <property type="component" value="Unassembled WGS sequence"/>
</dbReference>
<dbReference type="AlphaFoldDB" id="A0A6I4MKL0"/>
<sequence length="46" mass="4678">MGGECVEIAATPGEVSARNSKVAAGPVLTSPSWALLARRSASDARH</sequence>
<evidence type="ECO:0000259" key="1">
    <source>
        <dbReference type="Pfam" id="PF04149"/>
    </source>
</evidence>
<reference evidence="2" key="1">
    <citation type="submission" date="2019-12" db="EMBL/GenBank/DDBJ databases">
        <title>Actinomadura physcomitrii sp. nov., a novel actinomycete isolated from moss [Physcomitrium sphaericum (Ludw) Fuernr].</title>
        <authorList>
            <person name="Zhuang X."/>
        </authorList>
    </citation>
    <scope>NUCLEOTIDE SEQUENCE [LARGE SCALE GENOMIC DNA]</scope>
    <source>
        <strain evidence="2">LD22</strain>
    </source>
</reference>
<name>A0A6I4MKL0_9ACTN</name>
<comment type="caution">
    <text evidence="2">The sequence shown here is derived from an EMBL/GenBank/DDBJ whole genome shotgun (WGS) entry which is preliminary data.</text>
</comment>
<feature type="domain" description="DUF397" evidence="1">
    <location>
        <begin position="2"/>
        <end position="31"/>
    </location>
</feature>
<keyword evidence="3" id="KW-1185">Reference proteome</keyword>
<gene>
    <name evidence="2" type="ORF">F8568_031005</name>
</gene>
<dbReference type="Pfam" id="PF04149">
    <property type="entry name" value="DUF397"/>
    <property type="match status" value="1"/>
</dbReference>
<evidence type="ECO:0000313" key="3">
    <source>
        <dbReference type="Proteomes" id="UP000462055"/>
    </source>
</evidence>
<dbReference type="RefSeq" id="WP_151597303.1">
    <property type="nucleotide sequence ID" value="NZ_WBMS02000030.1"/>
</dbReference>
<protein>
    <submittedName>
        <fullName evidence="2">DUF397 domain-containing protein</fullName>
    </submittedName>
</protein>
<proteinExistence type="predicted"/>